<feature type="transmembrane region" description="Helical" evidence="1">
    <location>
        <begin position="71"/>
        <end position="89"/>
    </location>
</feature>
<sequence>MSHQPGIITGIKTYFTLIVSLPTLLLLNVALTAYLTGVIWTVQLVVYPAFAEVAPERFAAFHRRHSTRISWVVMGPMVAELGLAAWLAWQGRTTLGVTGWVGLALVVAIWAATFFVSVPFHERLGQHGYNYVAIDGLTRTNWLRTVLWTVRLLLLGWLLAEWLR</sequence>
<keyword evidence="1" id="KW-0812">Transmembrane</keyword>
<feature type="transmembrane region" description="Helical" evidence="1">
    <location>
        <begin position="141"/>
        <end position="160"/>
    </location>
</feature>
<keyword evidence="3" id="KW-1185">Reference proteome</keyword>
<dbReference type="Proteomes" id="UP000829925">
    <property type="component" value="Chromosome"/>
</dbReference>
<feature type="transmembrane region" description="Helical" evidence="1">
    <location>
        <begin position="101"/>
        <end position="120"/>
    </location>
</feature>
<feature type="transmembrane region" description="Helical" evidence="1">
    <location>
        <begin position="25"/>
        <end position="50"/>
    </location>
</feature>
<keyword evidence="1" id="KW-0472">Membrane</keyword>
<accession>A0A8T9SRQ3</accession>
<evidence type="ECO:0000313" key="2">
    <source>
        <dbReference type="EMBL" id="UOR04505.1"/>
    </source>
</evidence>
<reference evidence="2 3" key="1">
    <citation type="submission" date="2022-04" db="EMBL/GenBank/DDBJ databases">
        <title>Hymenobacter sp. isolated from the air.</title>
        <authorList>
            <person name="Won M."/>
            <person name="Lee C.-M."/>
            <person name="Woen H.-Y."/>
            <person name="Kwon S.-W."/>
        </authorList>
    </citation>
    <scope>NUCLEOTIDE SEQUENCE [LARGE SCALE GENOMIC DNA]</scope>
    <source>
        <strain evidence="3">5413 J-13</strain>
    </source>
</reference>
<dbReference type="KEGG" id="haei:MUN82_16350"/>
<dbReference type="AlphaFoldDB" id="A0A8T9SRQ3"/>
<name>A0A8T9SRQ3_9BACT</name>
<protein>
    <recommendedName>
        <fullName evidence="4">DUF1772 domain-containing protein</fullName>
    </recommendedName>
</protein>
<evidence type="ECO:0008006" key="4">
    <source>
        <dbReference type="Google" id="ProtNLM"/>
    </source>
</evidence>
<gene>
    <name evidence="2" type="ORF">MUN82_16350</name>
</gene>
<evidence type="ECO:0000256" key="1">
    <source>
        <dbReference type="SAM" id="Phobius"/>
    </source>
</evidence>
<dbReference type="EMBL" id="CP095053">
    <property type="protein sequence ID" value="UOR04505.1"/>
    <property type="molecule type" value="Genomic_DNA"/>
</dbReference>
<keyword evidence="1" id="KW-1133">Transmembrane helix</keyword>
<organism evidence="2 3">
    <name type="scientific">Hymenobacter aerilatus</name>
    <dbReference type="NCBI Taxonomy" id="2932251"/>
    <lineage>
        <taxon>Bacteria</taxon>
        <taxon>Pseudomonadati</taxon>
        <taxon>Bacteroidota</taxon>
        <taxon>Cytophagia</taxon>
        <taxon>Cytophagales</taxon>
        <taxon>Hymenobacteraceae</taxon>
        <taxon>Hymenobacter</taxon>
    </lineage>
</organism>
<dbReference type="RefSeq" id="WP_245092171.1">
    <property type="nucleotide sequence ID" value="NZ_CP095053.1"/>
</dbReference>
<proteinExistence type="predicted"/>
<evidence type="ECO:0000313" key="3">
    <source>
        <dbReference type="Proteomes" id="UP000829925"/>
    </source>
</evidence>